<evidence type="ECO:0000313" key="2">
    <source>
        <dbReference type="Proteomes" id="UP001258315"/>
    </source>
</evidence>
<sequence length="126" mass="15024">MNKNNTKRYCLALDLVDDPKLIEEYERWHKAENCWPEINDSIRASGIIQMEIYRTGSRLFMIMETEHDFNFDDKARQDAANAVVQKWETMMSKYQQPLPWAKAGEKWTLMNLIYQLQPVEQHNVID</sequence>
<dbReference type="EMBL" id="JAVLVU010000001">
    <property type="protein sequence ID" value="MDT3404322.1"/>
    <property type="molecule type" value="Genomic_DNA"/>
</dbReference>
<dbReference type="PANTHER" id="PTHR43239:SF1">
    <property type="entry name" value="UPF0734 PROTEIN DDB_G0273871_DDB_G0273177"/>
    <property type="match status" value="1"/>
</dbReference>
<dbReference type="EC" id="5.1.3.32" evidence="1"/>
<dbReference type="GO" id="GO:0062192">
    <property type="term" value="F:L-rhamnose mutarotase activity"/>
    <property type="evidence" value="ECO:0007669"/>
    <property type="project" value="UniProtKB-EC"/>
</dbReference>
<dbReference type="Gene3D" id="3.30.70.100">
    <property type="match status" value="1"/>
</dbReference>
<dbReference type="RefSeq" id="WP_311951651.1">
    <property type="nucleotide sequence ID" value="NZ_JAVLVU010000001.1"/>
</dbReference>
<proteinExistence type="predicted"/>
<reference evidence="2" key="1">
    <citation type="submission" date="2023-07" db="EMBL/GenBank/DDBJ databases">
        <title>Functional and genomic diversity of the sorghum phyllosphere microbiome.</title>
        <authorList>
            <person name="Shade A."/>
        </authorList>
    </citation>
    <scope>NUCLEOTIDE SEQUENCE [LARGE SCALE GENOMIC DNA]</scope>
    <source>
        <strain evidence="2">SORGH_AS_0422</strain>
    </source>
</reference>
<dbReference type="InterPro" id="IPR011008">
    <property type="entry name" value="Dimeric_a/b-barrel"/>
</dbReference>
<keyword evidence="2" id="KW-1185">Reference proteome</keyword>
<accession>A0ABU3GX26</accession>
<protein>
    <submittedName>
        <fullName evidence="1">L-rhamnose mutarotase</fullName>
        <ecNumber evidence="1">5.1.3.32</ecNumber>
    </submittedName>
</protein>
<gene>
    <name evidence="1" type="ORF">QE417_003394</name>
</gene>
<dbReference type="Pfam" id="PF05336">
    <property type="entry name" value="rhaM"/>
    <property type="match status" value="1"/>
</dbReference>
<dbReference type="InterPro" id="IPR008000">
    <property type="entry name" value="Rham/fucose_mutarotase"/>
</dbReference>
<dbReference type="PANTHER" id="PTHR43239">
    <property type="entry name" value="UPF0734 PROTEIN DDB_G0273871/DDB_G0273177"/>
    <property type="match status" value="1"/>
</dbReference>
<name>A0ABU3GX26_9SPHI</name>
<evidence type="ECO:0000313" key="1">
    <source>
        <dbReference type="EMBL" id="MDT3404322.1"/>
    </source>
</evidence>
<keyword evidence="1" id="KW-0413">Isomerase</keyword>
<dbReference type="SUPFAM" id="SSF54909">
    <property type="entry name" value="Dimeric alpha+beta barrel"/>
    <property type="match status" value="1"/>
</dbReference>
<dbReference type="InterPro" id="IPR052996">
    <property type="entry name" value="Carb_Metab_Mutarotase"/>
</dbReference>
<organism evidence="1 2">
    <name type="scientific">Mucilaginibacter terrae</name>
    <dbReference type="NCBI Taxonomy" id="1955052"/>
    <lineage>
        <taxon>Bacteria</taxon>
        <taxon>Pseudomonadati</taxon>
        <taxon>Bacteroidota</taxon>
        <taxon>Sphingobacteriia</taxon>
        <taxon>Sphingobacteriales</taxon>
        <taxon>Sphingobacteriaceae</taxon>
        <taxon>Mucilaginibacter</taxon>
    </lineage>
</organism>
<dbReference type="Proteomes" id="UP001258315">
    <property type="component" value="Unassembled WGS sequence"/>
</dbReference>
<comment type="caution">
    <text evidence="1">The sequence shown here is derived from an EMBL/GenBank/DDBJ whole genome shotgun (WGS) entry which is preliminary data.</text>
</comment>